<feature type="region of interest" description="Disordered" evidence="1">
    <location>
        <begin position="1"/>
        <end position="25"/>
    </location>
</feature>
<dbReference type="EMBL" id="QGNA01000002">
    <property type="protein sequence ID" value="PWS37198.1"/>
    <property type="molecule type" value="Genomic_DNA"/>
</dbReference>
<gene>
    <name evidence="3" type="ORF">DFH01_10070</name>
</gene>
<protein>
    <submittedName>
        <fullName evidence="3">Uncharacterized protein</fullName>
    </submittedName>
</protein>
<evidence type="ECO:0000256" key="2">
    <source>
        <dbReference type="SAM" id="Phobius"/>
    </source>
</evidence>
<dbReference type="Proteomes" id="UP000245765">
    <property type="component" value="Unassembled WGS sequence"/>
</dbReference>
<proteinExistence type="predicted"/>
<keyword evidence="4" id="KW-1185">Reference proteome</keyword>
<dbReference type="AlphaFoldDB" id="A0A317FHT5"/>
<evidence type="ECO:0000313" key="4">
    <source>
        <dbReference type="Proteomes" id="UP000245765"/>
    </source>
</evidence>
<keyword evidence="2" id="KW-0472">Membrane</keyword>
<comment type="caution">
    <text evidence="3">The sequence shown here is derived from an EMBL/GenBank/DDBJ whole genome shotgun (WGS) entry which is preliminary data.</text>
</comment>
<feature type="transmembrane region" description="Helical" evidence="2">
    <location>
        <begin position="32"/>
        <end position="50"/>
    </location>
</feature>
<keyword evidence="2" id="KW-0812">Transmembrane</keyword>
<reference evidence="4" key="1">
    <citation type="submission" date="2018-05" db="EMBL/GenBank/DDBJ databases">
        <authorList>
            <person name="Du Z."/>
            <person name="Wang X."/>
        </authorList>
    </citation>
    <scope>NUCLEOTIDE SEQUENCE [LARGE SCALE GENOMIC DNA]</scope>
    <source>
        <strain evidence="4">CQN31</strain>
    </source>
</reference>
<name>A0A317FHT5_9PROT</name>
<feature type="compositionally biased region" description="Low complexity" evidence="1">
    <location>
        <begin position="16"/>
        <end position="25"/>
    </location>
</feature>
<accession>A0A317FHT5</accession>
<evidence type="ECO:0000313" key="3">
    <source>
        <dbReference type="EMBL" id="PWS37198.1"/>
    </source>
</evidence>
<evidence type="ECO:0000256" key="1">
    <source>
        <dbReference type="SAM" id="MobiDB-lite"/>
    </source>
</evidence>
<dbReference type="RefSeq" id="WP_109870307.1">
    <property type="nucleotide sequence ID" value="NZ_QGNA01000002.1"/>
</dbReference>
<keyword evidence="2" id="KW-1133">Transmembrane helix</keyword>
<organism evidence="3 4">
    <name type="scientific">Falsiroseomonas bella</name>
    <dbReference type="NCBI Taxonomy" id="2184016"/>
    <lineage>
        <taxon>Bacteria</taxon>
        <taxon>Pseudomonadati</taxon>
        <taxon>Pseudomonadota</taxon>
        <taxon>Alphaproteobacteria</taxon>
        <taxon>Acetobacterales</taxon>
        <taxon>Roseomonadaceae</taxon>
        <taxon>Falsiroseomonas</taxon>
    </lineage>
</organism>
<sequence>MASSATAKPRARQGTRRPAAGKGRAPAWLARWWKVALLVLLVTIGLPLAHALFGEVVALLGLAALIGFLVGRWTAA</sequence>
<feature type="transmembrane region" description="Helical" evidence="2">
    <location>
        <begin position="56"/>
        <end position="75"/>
    </location>
</feature>